<gene>
    <name evidence="1" type="ORF">B7C42_07470</name>
</gene>
<dbReference type="EMBL" id="NGAF01000032">
    <property type="protein sequence ID" value="OXR40412.1"/>
    <property type="molecule type" value="Genomic_DNA"/>
</dbReference>
<reference evidence="1 2" key="1">
    <citation type="submission" date="2017-07" db="EMBL/GenBank/DDBJ databases">
        <title>First draft Genome Sequence of Nocardia cerradoensis isolated from human infection.</title>
        <authorList>
            <person name="Carrasco G."/>
        </authorList>
    </citation>
    <scope>NUCLEOTIDE SEQUENCE [LARGE SCALE GENOMIC DNA]</scope>
    <source>
        <strain evidence="1 2">CNM20130759</strain>
    </source>
</reference>
<proteinExistence type="predicted"/>
<dbReference type="AlphaFoldDB" id="A0A231GV03"/>
<sequence>MGTSTQQHPMTPVAPPSLINDLYTPVEVDALFGFIRRGAPWQLVLAQHFSSTEEYLAISGAKDRNPHARLADFTAPVFRGYLAKEGIVMDESIHDIYFSRKLLDPVKHMHGARYGFAHHMLFNTGGPSHSFDAGHFDGRSWRGRGLINTPVWLMGVMAKSGLFDSWEVKTGQVITYFYDSDIDGGFTYWPEGPDRAPSRFRAPFRNTAILTDNSRMYHRREGNGPRDRRDVPGLEMHSLLHRENDEWVIRNGDTEIARYGDEQSRTLFHYTALVFDDAAEVNRYLDHTDDLSLETVFDMLLADLRARGIAHNEPTDPLTDPAFIALLTDTYAMAPQEYPAEAPLDIPVS</sequence>
<dbReference type="RefSeq" id="WP_223273920.1">
    <property type="nucleotide sequence ID" value="NZ_JAAXOR010000001.1"/>
</dbReference>
<accession>A0A231GV03</accession>
<organism evidence="1 2">
    <name type="scientific">Nocardia cerradoensis</name>
    <dbReference type="NCBI Taxonomy" id="85688"/>
    <lineage>
        <taxon>Bacteria</taxon>
        <taxon>Bacillati</taxon>
        <taxon>Actinomycetota</taxon>
        <taxon>Actinomycetes</taxon>
        <taxon>Mycobacteriales</taxon>
        <taxon>Nocardiaceae</taxon>
        <taxon>Nocardia</taxon>
    </lineage>
</organism>
<comment type="caution">
    <text evidence="1">The sequence shown here is derived from an EMBL/GenBank/DDBJ whole genome shotgun (WGS) entry which is preliminary data.</text>
</comment>
<dbReference type="Proteomes" id="UP000215506">
    <property type="component" value="Unassembled WGS sequence"/>
</dbReference>
<evidence type="ECO:0000313" key="2">
    <source>
        <dbReference type="Proteomes" id="UP000215506"/>
    </source>
</evidence>
<protein>
    <submittedName>
        <fullName evidence="1">Uncharacterized protein</fullName>
    </submittedName>
</protein>
<name>A0A231GV03_9NOCA</name>
<evidence type="ECO:0000313" key="1">
    <source>
        <dbReference type="EMBL" id="OXR40412.1"/>
    </source>
</evidence>
<keyword evidence="2" id="KW-1185">Reference proteome</keyword>